<dbReference type="Proteomes" id="UP000031830">
    <property type="component" value="Chromosome"/>
</dbReference>
<dbReference type="CDD" id="cd03801">
    <property type="entry name" value="GT4_PimA-like"/>
    <property type="match status" value="1"/>
</dbReference>
<organism evidence="2 3">
    <name type="scientific">Francisella philomiragia</name>
    <dbReference type="NCBI Taxonomy" id="28110"/>
    <lineage>
        <taxon>Bacteria</taxon>
        <taxon>Pseudomonadati</taxon>
        <taxon>Pseudomonadota</taxon>
        <taxon>Gammaproteobacteria</taxon>
        <taxon>Thiotrichales</taxon>
        <taxon>Francisellaceae</taxon>
        <taxon>Francisella</taxon>
    </lineage>
</organism>
<gene>
    <name evidence="2" type="ORF">LA55_1624</name>
</gene>
<reference evidence="2 3" key="1">
    <citation type="journal article" date="2015" name="Genome Announc.">
        <title>Genome sequencing of 18 francisella strains to aid in assay development and testing.</title>
        <authorList>
            <person name="Johnson S.L."/>
            <person name="Daligault H.E."/>
            <person name="Davenport K.W."/>
            <person name="Coyne S.R."/>
            <person name="Frey K.G."/>
            <person name="Koroleva G.I."/>
            <person name="Broomall S.M."/>
            <person name="Bishop-Lilly K.A."/>
            <person name="Bruce D.C."/>
            <person name="Chertkov O."/>
            <person name="Freitas T."/>
            <person name="Jaissle J."/>
            <person name="Ladner J.T."/>
            <person name="Rosenzweig C.N."/>
            <person name="Gibbons H.S."/>
            <person name="Palacios G.F."/>
            <person name="Redden C.L."/>
            <person name="Xu Y."/>
            <person name="Minogue T.D."/>
            <person name="Chain P.S."/>
        </authorList>
    </citation>
    <scope>NUCLEOTIDE SEQUENCE [LARGE SCALE GENOMIC DNA]</scope>
    <source>
        <strain evidence="2 3">GA01-2794</strain>
    </source>
</reference>
<dbReference type="GO" id="GO:0016757">
    <property type="term" value="F:glycosyltransferase activity"/>
    <property type="evidence" value="ECO:0007669"/>
    <property type="project" value="InterPro"/>
</dbReference>
<keyword evidence="2" id="KW-0808">Transferase</keyword>
<dbReference type="PANTHER" id="PTHR45947">
    <property type="entry name" value="SULFOQUINOVOSYL TRANSFERASE SQD2"/>
    <property type="match status" value="1"/>
</dbReference>
<dbReference type="InterPro" id="IPR050194">
    <property type="entry name" value="Glycosyltransferase_grp1"/>
</dbReference>
<dbReference type="AlphaFoldDB" id="A0A0B6D9D4"/>
<evidence type="ECO:0000259" key="1">
    <source>
        <dbReference type="Pfam" id="PF00534"/>
    </source>
</evidence>
<dbReference type="OrthoDB" id="7847955at2"/>
<dbReference type="RefSeq" id="WP_044526690.1">
    <property type="nucleotide sequence ID" value="NZ_CP009440.1"/>
</dbReference>
<protein>
    <submittedName>
        <fullName evidence="2">Glycosyl transferases group 1 family protein</fullName>
    </submittedName>
</protein>
<evidence type="ECO:0000313" key="3">
    <source>
        <dbReference type="Proteomes" id="UP000031830"/>
    </source>
</evidence>
<dbReference type="InterPro" id="IPR001296">
    <property type="entry name" value="Glyco_trans_1"/>
</dbReference>
<accession>A0A0B6D9D4</accession>
<dbReference type="EMBL" id="CP009440">
    <property type="protein sequence ID" value="AJI54268.1"/>
    <property type="molecule type" value="Genomic_DNA"/>
</dbReference>
<dbReference type="PANTHER" id="PTHR45947:SF3">
    <property type="entry name" value="SULFOQUINOVOSYL TRANSFERASE SQD2"/>
    <property type="match status" value="1"/>
</dbReference>
<evidence type="ECO:0000313" key="2">
    <source>
        <dbReference type="EMBL" id="AJI54268.1"/>
    </source>
</evidence>
<dbReference type="KEGG" id="fpz:LA55_1624"/>
<dbReference type="SUPFAM" id="SSF53756">
    <property type="entry name" value="UDP-Glycosyltransferase/glycogen phosphorylase"/>
    <property type="match status" value="1"/>
</dbReference>
<name>A0A0B6D9D4_9GAMM</name>
<sequence length="341" mass="39366">MYDYVIVTHIPAFYKVNLYNQLAKKLNIFVIFLASNTNEKRANDFVGLDNVSFEYQVLFLGNLQQRNSSANIKRLRSIFKSIQYKKILVSGWDLREFWYVIFANRKNKNCLALESTINESKSTGIQALIKKIFLSRISKVFASGTLHRELLLKLGYRGDIKITKGVGIINKPSFNKEVREYHKKFLYVGRLSAIKNLERLVRVFNNLKDYSLTIIGEGEQREYLQKIANDNIVFKSAIENKKLKNEFLSHDVFVLPSLVEPWGLVVEEAFYFGLPVIISQNCGARDIVKDNINGYWIDPENIDELISLIQTINSDKCHELITGVEKFSLNAKDIEQVEAYL</sequence>
<feature type="domain" description="Glycosyl transferase family 1" evidence="1">
    <location>
        <begin position="177"/>
        <end position="316"/>
    </location>
</feature>
<dbReference type="Pfam" id="PF00534">
    <property type="entry name" value="Glycos_transf_1"/>
    <property type="match status" value="1"/>
</dbReference>
<dbReference type="Gene3D" id="3.40.50.2000">
    <property type="entry name" value="Glycogen Phosphorylase B"/>
    <property type="match status" value="1"/>
</dbReference>
<dbReference type="STRING" id="28110.KU46_44"/>
<proteinExistence type="predicted"/>